<dbReference type="EMBL" id="LWGR01000013">
    <property type="protein sequence ID" value="KZM70896.1"/>
    <property type="molecule type" value="Genomic_DNA"/>
</dbReference>
<proteinExistence type="predicted"/>
<dbReference type="Proteomes" id="UP000076512">
    <property type="component" value="Unassembled WGS sequence"/>
</dbReference>
<evidence type="ECO:0000313" key="1">
    <source>
        <dbReference type="EMBL" id="KZM70896.1"/>
    </source>
</evidence>
<reference evidence="1 2" key="1">
    <citation type="submission" date="2016-04" db="EMBL/GenBank/DDBJ databases">
        <authorList>
            <person name="Evans L.H."/>
            <person name="Alamgir A."/>
            <person name="Owens N."/>
            <person name="Weber N.D."/>
            <person name="Virtaneva K."/>
            <person name="Barbian K."/>
            <person name="Babar A."/>
            <person name="Rosenke K."/>
        </authorList>
    </citation>
    <scope>NUCLEOTIDE SEQUENCE [LARGE SCALE GENOMIC DNA]</scope>
    <source>
        <strain evidence="1 2">IFM 0406</strain>
    </source>
</reference>
<name>A0A164K050_9NOCA</name>
<organism evidence="1 2">
    <name type="scientific">Nocardia terpenica</name>
    <dbReference type="NCBI Taxonomy" id="455432"/>
    <lineage>
        <taxon>Bacteria</taxon>
        <taxon>Bacillati</taxon>
        <taxon>Actinomycetota</taxon>
        <taxon>Actinomycetes</taxon>
        <taxon>Mycobacteriales</taxon>
        <taxon>Nocardiaceae</taxon>
        <taxon>Nocardia</taxon>
    </lineage>
</organism>
<gene>
    <name evidence="1" type="ORF">AWN90_40945</name>
</gene>
<protein>
    <submittedName>
        <fullName evidence="1">Uncharacterized protein</fullName>
    </submittedName>
</protein>
<keyword evidence="2" id="KW-1185">Reference proteome</keyword>
<evidence type="ECO:0000313" key="2">
    <source>
        <dbReference type="Proteomes" id="UP000076512"/>
    </source>
</evidence>
<comment type="caution">
    <text evidence="1">The sequence shown here is derived from an EMBL/GenBank/DDBJ whole genome shotgun (WGS) entry which is preliminary data.</text>
</comment>
<sequence length="161" mass="17837">MRGGWAAVTDALELERLCADYNRRWNADAFVDGYAVVFHTGRLQILTIPGTLAAPLQRALDRRGVFAPSFEHVDTGVRSFLVTTNLRAVEDLHRWRRLLDRSQPTLGLTVSRQRVALPSGSESTRWIVAPVGADDFPDLAELLRIADEVRETIVNAGGSRG</sequence>
<dbReference type="STRING" id="455432.AWN90_40945"/>
<dbReference type="AlphaFoldDB" id="A0A164K050"/>
<accession>A0A164K050</accession>